<proteinExistence type="predicted"/>
<dbReference type="KEGG" id="osu:NT6N_20870"/>
<dbReference type="SUPFAM" id="SSF53822">
    <property type="entry name" value="Periplasmic binding protein-like I"/>
    <property type="match status" value="1"/>
</dbReference>
<evidence type="ECO:0000313" key="1">
    <source>
        <dbReference type="EMBL" id="BDS07047.1"/>
    </source>
</evidence>
<dbReference type="Gene3D" id="3.40.50.2300">
    <property type="match status" value="1"/>
</dbReference>
<dbReference type="AlphaFoldDB" id="A0AAT9FM60"/>
<evidence type="ECO:0008006" key="2">
    <source>
        <dbReference type="Google" id="ProtNLM"/>
    </source>
</evidence>
<gene>
    <name evidence="1" type="ORF">NT6N_20870</name>
</gene>
<reference evidence="1" key="1">
    <citation type="submission" date="2024-07" db="EMBL/GenBank/DDBJ databases">
        <title>Complete genome sequence of Verrucomicrobiaceae bacterium NT6N.</title>
        <authorList>
            <person name="Huang C."/>
            <person name="Takami H."/>
            <person name="Hamasaki K."/>
        </authorList>
    </citation>
    <scope>NUCLEOTIDE SEQUENCE</scope>
    <source>
        <strain evidence="1">NT6N</strain>
    </source>
</reference>
<dbReference type="InterPro" id="IPR036388">
    <property type="entry name" value="WH-like_DNA-bd_sf"/>
</dbReference>
<name>A0AAT9FM60_9BACT</name>
<sequence length="363" mass="41757">MSGQSLGRKSLPVQLAERLEKDIHEGVWTDTLPGYRTLSAHYQVSEGTSKRAIQLLEQQGVIGPPEQGKNRKISRKARSSVEKMRLLIITDATFPLDKFDEKLLNDISVFWLHRGKSSADVDRVSGDLARYQHPAKLLSQWVHQHSATHLLFYGPPAPWIKAVIELGLPCYYLGGELGYAEFKNRVFPGSSQSWDLTLRDLLQRLRGMGHKHLLIPFDYGKRGFQKSVQATLYEIYQDRLSRAACEASVPVFQDFSPDSWQRNWEKEFMLRRPTCVVASNSFTVLSLYVFCARNNIKLGKDLSLICMQSDDILDWHDPRPTYLEYPYAKSLQDFKSWVRRGFPQRAHTYVKMVWNEGDTLTSI</sequence>
<accession>A0AAT9FM60</accession>
<dbReference type="InterPro" id="IPR028082">
    <property type="entry name" value="Peripla_BP_I"/>
</dbReference>
<protein>
    <recommendedName>
        <fullName evidence="2">HTH gntR-type domain-containing protein</fullName>
    </recommendedName>
</protein>
<dbReference type="InterPro" id="IPR036390">
    <property type="entry name" value="WH_DNA-bd_sf"/>
</dbReference>
<dbReference type="Gene3D" id="1.10.10.10">
    <property type="entry name" value="Winged helix-like DNA-binding domain superfamily/Winged helix DNA-binding domain"/>
    <property type="match status" value="1"/>
</dbReference>
<dbReference type="SUPFAM" id="SSF46785">
    <property type="entry name" value="Winged helix' DNA-binding domain"/>
    <property type="match status" value="1"/>
</dbReference>
<organism evidence="1">
    <name type="scientific">Oceaniferula spumae</name>
    <dbReference type="NCBI Taxonomy" id="2979115"/>
    <lineage>
        <taxon>Bacteria</taxon>
        <taxon>Pseudomonadati</taxon>
        <taxon>Verrucomicrobiota</taxon>
        <taxon>Verrucomicrobiia</taxon>
        <taxon>Verrucomicrobiales</taxon>
        <taxon>Verrucomicrobiaceae</taxon>
        <taxon>Oceaniferula</taxon>
    </lineage>
</organism>
<dbReference type="EMBL" id="AP026866">
    <property type="protein sequence ID" value="BDS07047.1"/>
    <property type="molecule type" value="Genomic_DNA"/>
</dbReference>